<dbReference type="GO" id="GO:0030246">
    <property type="term" value="F:carbohydrate binding"/>
    <property type="evidence" value="ECO:0007669"/>
    <property type="project" value="InterPro"/>
</dbReference>
<dbReference type="RefSeq" id="WP_023844037.1">
    <property type="nucleotide sequence ID" value="NZ_AZAJ01000001.1"/>
</dbReference>
<accession>W9DTZ6</accession>
<evidence type="ECO:0000313" key="4">
    <source>
        <dbReference type="Proteomes" id="UP000019483"/>
    </source>
</evidence>
<sequence length="405" mass="43601">MKKTHQKNITKLLVFTFIISSFYVGAAGATPSLIFDPSVPVSIEAGETVEVSLSVDELPDGLSGYELRVDIDKSDVAEIVDVTYPSWSSIEESSSLPGTSIYIKAVDASSQIDPGALDTEIAILTLNGLDGGTTGITVTVSRFDDDDGDISDLENAEYAEDDSSQSSSSSGSGGTSISSTTTTGEKYENILLKEIQSFFVSAGSYINYEFNNEDNAISYVRFDSLKDSGTTQATIEILKSRSSFADSDAPDKIYQQMNIWIGKTGFATKENIDNPIVGFSVNKTWLAENNLDKNDINLYRYVDGAWIKLLTTVTDEDDTYVYFESQTSGFSPFAIIGENVDTEEDSLKSVDDTDEYQASGEEVAGTGTTAEQEPGSIPGFETVTTIMAIAAVSGICSSGLKNKRK</sequence>
<keyword evidence="2" id="KW-1133">Transmembrane helix</keyword>
<comment type="caution">
    <text evidence="3">The sequence shown here is derived from an EMBL/GenBank/DDBJ whole genome shotgun (WGS) entry which is preliminary data.</text>
</comment>
<gene>
    <name evidence="3" type="ORF">MettiDRAFT_0304</name>
</gene>
<dbReference type="NCBIfam" id="TIGR04213">
    <property type="entry name" value="PGF_pre_PGF"/>
    <property type="match status" value="1"/>
</dbReference>
<dbReference type="InterPro" id="IPR026453">
    <property type="entry name" value="PGF_pre_PGF"/>
</dbReference>
<dbReference type="Gene3D" id="2.60.40.680">
    <property type="match status" value="1"/>
</dbReference>
<dbReference type="InterPro" id="IPR008965">
    <property type="entry name" value="CBM2/CBM3_carb-bd_dom_sf"/>
</dbReference>
<dbReference type="EMBL" id="AZAJ01000001">
    <property type="protein sequence ID" value="ETA66901.1"/>
    <property type="molecule type" value="Genomic_DNA"/>
</dbReference>
<evidence type="ECO:0000313" key="3">
    <source>
        <dbReference type="EMBL" id="ETA66901.1"/>
    </source>
</evidence>
<feature type="compositionally biased region" description="Low complexity" evidence="1">
    <location>
        <begin position="164"/>
        <end position="181"/>
    </location>
</feature>
<keyword evidence="2" id="KW-0472">Membrane</keyword>
<dbReference type="OrthoDB" id="125797at2157"/>
<name>W9DTZ6_METTI</name>
<reference evidence="3 4" key="1">
    <citation type="submission" date="2013-08" db="EMBL/GenBank/DDBJ databases">
        <authorList>
            <consortium name="DOE Joint Genome Institute"/>
            <person name="Eisen J."/>
            <person name="Huntemann M."/>
            <person name="Han J."/>
            <person name="Chen A."/>
            <person name="Kyrpides N."/>
            <person name="Mavromatis K."/>
            <person name="Markowitz V."/>
            <person name="Palaniappan K."/>
            <person name="Ivanova N."/>
            <person name="Schaumberg A."/>
            <person name="Pati A."/>
            <person name="Liolios K."/>
            <person name="Nordberg H.P."/>
            <person name="Cantor M.N."/>
            <person name="Hua S.X."/>
            <person name="Woyke T."/>
        </authorList>
    </citation>
    <scope>NUCLEOTIDE SEQUENCE [LARGE SCALE GENOMIC DNA]</scope>
    <source>
        <strain evidence="3 4">DSM 2278</strain>
    </source>
</reference>
<dbReference type="Proteomes" id="UP000019483">
    <property type="component" value="Unassembled WGS sequence"/>
</dbReference>
<evidence type="ECO:0000256" key="2">
    <source>
        <dbReference type="SAM" id="Phobius"/>
    </source>
</evidence>
<evidence type="ECO:0000256" key="1">
    <source>
        <dbReference type="SAM" id="MobiDB-lite"/>
    </source>
</evidence>
<organism evidence="3 4">
    <name type="scientific">Methanolobus tindarius DSM 2278</name>
    <dbReference type="NCBI Taxonomy" id="1090322"/>
    <lineage>
        <taxon>Archaea</taxon>
        <taxon>Methanobacteriati</taxon>
        <taxon>Methanobacteriota</taxon>
        <taxon>Stenosarchaea group</taxon>
        <taxon>Methanomicrobia</taxon>
        <taxon>Methanosarcinales</taxon>
        <taxon>Methanosarcinaceae</taxon>
        <taxon>Methanolobus</taxon>
    </lineage>
</organism>
<feature type="region of interest" description="Disordered" evidence="1">
    <location>
        <begin position="157"/>
        <end position="181"/>
    </location>
</feature>
<evidence type="ECO:0008006" key="5">
    <source>
        <dbReference type="Google" id="ProtNLM"/>
    </source>
</evidence>
<keyword evidence="2" id="KW-0812">Transmembrane</keyword>
<keyword evidence="4" id="KW-1185">Reference proteome</keyword>
<protein>
    <recommendedName>
        <fullName evidence="5">PGF-pre-PGF domain-containing protein</fullName>
    </recommendedName>
</protein>
<dbReference type="STRING" id="1090322.MettiDRAFT_0304"/>
<proteinExistence type="predicted"/>
<dbReference type="SUPFAM" id="SSF49384">
    <property type="entry name" value="Carbohydrate-binding domain"/>
    <property type="match status" value="1"/>
</dbReference>
<feature type="transmembrane region" description="Helical" evidence="2">
    <location>
        <begin position="12"/>
        <end position="35"/>
    </location>
</feature>
<dbReference type="AlphaFoldDB" id="W9DTZ6"/>